<name>A0AAW0EVT2_9TRYP</name>
<dbReference type="EMBL" id="JAECZO010000115">
    <property type="protein sequence ID" value="KAK7197686.1"/>
    <property type="molecule type" value="Genomic_DNA"/>
</dbReference>
<sequence>MTTPPHRFHRFLLRRLRCATLLFLALLVLLYAVTSIYYVVRICMIERPSSLAATAAAGGEGAVMTTLDVAFSGGAERHSGSARRTGIASEPYTHPYKLLLPGVPMMRQGVRNPSLPADVPLWEEHGGDGAGRATRAAVPARQRYVLNGLKPGRRYMVRLSFLGSPSVGFDLVLYHVRRSLTETTGAGGAPGAAVHGWAAAEPQDTELLVFATSSDDATAFSAEEEVWVDEGDAGDVRRVVRGGPTDAAGPHVAVVEVRPRALSTPADPYRVPLVRFNVELDPLSPSFLPRIAVPLITYVVWALIFLGYLGVYTFVSSGIAGRDADVDVHRD</sequence>
<evidence type="ECO:0000313" key="2">
    <source>
        <dbReference type="EMBL" id="KAK7197686.1"/>
    </source>
</evidence>
<keyword evidence="1" id="KW-1133">Transmembrane helix</keyword>
<proteinExistence type="predicted"/>
<feature type="transmembrane region" description="Helical" evidence="1">
    <location>
        <begin position="21"/>
        <end position="40"/>
    </location>
</feature>
<keyword evidence="1" id="KW-0472">Membrane</keyword>
<keyword evidence="1" id="KW-0812">Transmembrane</keyword>
<gene>
    <name evidence="2" type="ORF">NESM_000720400</name>
</gene>
<dbReference type="Proteomes" id="UP001430356">
    <property type="component" value="Unassembled WGS sequence"/>
</dbReference>
<comment type="caution">
    <text evidence="2">The sequence shown here is derived from an EMBL/GenBank/DDBJ whole genome shotgun (WGS) entry which is preliminary data.</text>
</comment>
<evidence type="ECO:0000313" key="3">
    <source>
        <dbReference type="Proteomes" id="UP001430356"/>
    </source>
</evidence>
<reference evidence="2 3" key="1">
    <citation type="journal article" date="2021" name="MBio">
        <title>A New Model Trypanosomatid, Novymonas esmeraldas: Genomic Perception of Its 'Candidatus Pandoraea novymonadis' Endosymbiont.</title>
        <authorList>
            <person name="Zakharova A."/>
            <person name="Saura A."/>
            <person name="Butenko A."/>
            <person name="Podesvova L."/>
            <person name="Warmusova S."/>
            <person name="Kostygov A.Y."/>
            <person name="Nenarokova A."/>
            <person name="Lukes J."/>
            <person name="Opperdoes F.R."/>
            <person name="Yurchenko V."/>
        </authorList>
    </citation>
    <scope>NUCLEOTIDE SEQUENCE [LARGE SCALE GENOMIC DNA]</scope>
    <source>
        <strain evidence="2 3">E262AT.01</strain>
    </source>
</reference>
<evidence type="ECO:0000256" key="1">
    <source>
        <dbReference type="SAM" id="Phobius"/>
    </source>
</evidence>
<dbReference type="AlphaFoldDB" id="A0AAW0EVT2"/>
<feature type="transmembrane region" description="Helical" evidence="1">
    <location>
        <begin position="295"/>
        <end position="315"/>
    </location>
</feature>
<keyword evidence="3" id="KW-1185">Reference proteome</keyword>
<accession>A0AAW0EVT2</accession>
<protein>
    <submittedName>
        <fullName evidence="2">Uncharacterized protein</fullName>
    </submittedName>
</protein>
<organism evidence="2 3">
    <name type="scientific">Novymonas esmeraldas</name>
    <dbReference type="NCBI Taxonomy" id="1808958"/>
    <lineage>
        <taxon>Eukaryota</taxon>
        <taxon>Discoba</taxon>
        <taxon>Euglenozoa</taxon>
        <taxon>Kinetoplastea</taxon>
        <taxon>Metakinetoplastina</taxon>
        <taxon>Trypanosomatida</taxon>
        <taxon>Trypanosomatidae</taxon>
        <taxon>Novymonas</taxon>
    </lineage>
</organism>